<evidence type="ECO:0000313" key="3">
    <source>
        <dbReference type="Proteomes" id="UP001295423"/>
    </source>
</evidence>
<dbReference type="SMART" id="SM00450">
    <property type="entry name" value="RHOD"/>
    <property type="match status" value="1"/>
</dbReference>
<accession>A0AAD2PW12</accession>
<dbReference type="Pfam" id="PF17773">
    <property type="entry name" value="UPF0176_N"/>
    <property type="match status" value="1"/>
</dbReference>
<dbReference type="InterPro" id="IPR020936">
    <property type="entry name" value="TrhO"/>
</dbReference>
<protein>
    <recommendedName>
        <fullName evidence="1">Rhodanese domain-containing protein</fullName>
    </recommendedName>
</protein>
<dbReference type="EMBL" id="CAKOGP040001980">
    <property type="protein sequence ID" value="CAJ1958834.1"/>
    <property type="molecule type" value="Genomic_DNA"/>
</dbReference>
<dbReference type="InterPro" id="IPR036873">
    <property type="entry name" value="Rhodanese-like_dom_sf"/>
</dbReference>
<comment type="caution">
    <text evidence="2">The sequence shown here is derived from an EMBL/GenBank/DDBJ whole genome shotgun (WGS) entry which is preliminary data.</text>
</comment>
<dbReference type="InterPro" id="IPR001763">
    <property type="entry name" value="Rhodanese-like_dom"/>
</dbReference>
<proteinExistence type="inferred from homology"/>
<dbReference type="PROSITE" id="PS50206">
    <property type="entry name" value="RHODANESE_3"/>
    <property type="match status" value="1"/>
</dbReference>
<reference evidence="2" key="1">
    <citation type="submission" date="2023-08" db="EMBL/GenBank/DDBJ databases">
        <authorList>
            <person name="Audoor S."/>
            <person name="Bilcke G."/>
        </authorList>
    </citation>
    <scope>NUCLEOTIDE SEQUENCE</scope>
</reference>
<dbReference type="Gene3D" id="3.30.70.100">
    <property type="match status" value="1"/>
</dbReference>
<feature type="domain" description="Rhodanese" evidence="1">
    <location>
        <begin position="144"/>
        <end position="241"/>
    </location>
</feature>
<name>A0AAD2PW12_9STRA</name>
<gene>
    <name evidence="2" type="ORF">CYCCA115_LOCUS17374</name>
</gene>
<dbReference type="CDD" id="cd01518">
    <property type="entry name" value="RHOD_YceA"/>
    <property type="match status" value="1"/>
</dbReference>
<dbReference type="PANTHER" id="PTHR43268">
    <property type="entry name" value="THIOSULFATE SULFURTRANSFERASE/RHODANESE-LIKE DOMAIN-CONTAINING PROTEIN 2"/>
    <property type="match status" value="1"/>
</dbReference>
<dbReference type="Pfam" id="PF00581">
    <property type="entry name" value="Rhodanese"/>
    <property type="match status" value="1"/>
</dbReference>
<sequence length="340" mass="38676">MKEYTLPKMAAEEASPASMPHRVLALYKFTPLPEDNLKELQQELENELRKFGARGTLLVATEGINGTICYPYPPSADNDPVYEYIQGKFGNTLRTRISSYNKPVFARLKIKLKSEIVTMHQDDIHPTECVGTYVGPEKWNELLKDPECTVIDTRNEYEIDVGTFQNAINPHTQSFVEFPDWMKKNISGDKAPKKIAMFCTGGIRCEKATNSALKMVPKDVPVYHLEGGILNYLDTVKPEDSLYNGECYVFDQRVAVSYGLKPSEKYFTSCHACRHPLCAEDLEHKGYVEGLSCQWCADKITEKQRERFAQRQKQIELAKKSGTVHIHDPKELKAQKSIQT</sequence>
<dbReference type="Gene3D" id="3.40.250.10">
    <property type="entry name" value="Rhodanese-like domain"/>
    <property type="match status" value="1"/>
</dbReference>
<dbReference type="AlphaFoldDB" id="A0AAD2PW12"/>
<dbReference type="PANTHER" id="PTHR43268:SF3">
    <property type="entry name" value="RHODANESE-LIKE DOMAIN-CONTAINING PROTEIN 7-RELATED"/>
    <property type="match status" value="1"/>
</dbReference>
<evidence type="ECO:0000259" key="1">
    <source>
        <dbReference type="PROSITE" id="PS50206"/>
    </source>
</evidence>
<dbReference type="HAMAP" id="MF_00469">
    <property type="entry name" value="TrhO"/>
    <property type="match status" value="1"/>
</dbReference>
<evidence type="ECO:0000313" key="2">
    <source>
        <dbReference type="EMBL" id="CAJ1958834.1"/>
    </source>
</evidence>
<organism evidence="2 3">
    <name type="scientific">Cylindrotheca closterium</name>
    <dbReference type="NCBI Taxonomy" id="2856"/>
    <lineage>
        <taxon>Eukaryota</taxon>
        <taxon>Sar</taxon>
        <taxon>Stramenopiles</taxon>
        <taxon>Ochrophyta</taxon>
        <taxon>Bacillariophyta</taxon>
        <taxon>Bacillariophyceae</taxon>
        <taxon>Bacillariophycidae</taxon>
        <taxon>Bacillariales</taxon>
        <taxon>Bacillariaceae</taxon>
        <taxon>Cylindrotheca</taxon>
    </lineage>
</organism>
<dbReference type="SUPFAM" id="SSF52821">
    <property type="entry name" value="Rhodanese/Cell cycle control phosphatase"/>
    <property type="match status" value="1"/>
</dbReference>
<keyword evidence="3" id="KW-1185">Reference proteome</keyword>
<dbReference type="NCBIfam" id="NF001136">
    <property type="entry name" value="PRK00142.1-4"/>
    <property type="match status" value="1"/>
</dbReference>
<dbReference type="Proteomes" id="UP001295423">
    <property type="component" value="Unassembled WGS sequence"/>
</dbReference>
<dbReference type="InterPro" id="IPR040503">
    <property type="entry name" value="TRHO_N"/>
</dbReference>